<evidence type="ECO:0000313" key="1">
    <source>
        <dbReference type="EMBL" id="SAL87390.1"/>
    </source>
</evidence>
<keyword evidence="2" id="KW-1185">Reference proteome</keyword>
<proteinExistence type="predicted"/>
<dbReference type="AlphaFoldDB" id="A0A158L3G0"/>
<evidence type="ECO:0000313" key="2">
    <source>
        <dbReference type="Proteomes" id="UP000055019"/>
    </source>
</evidence>
<sequence>MIADEQRRYRIRPLANLPFLNAVQRAIGIDGGYVRLAGRGSGQDGWFEVIVRKSLREDGAHAASHTFIHSSTSPPIGVLTFLAQECVRANQPVTFLSVGDDTARGPAGF</sequence>
<organism evidence="1 2">
    <name type="scientific">Caballeronia arvi</name>
    <dbReference type="NCBI Taxonomy" id="1777135"/>
    <lineage>
        <taxon>Bacteria</taxon>
        <taxon>Pseudomonadati</taxon>
        <taxon>Pseudomonadota</taxon>
        <taxon>Betaproteobacteria</taxon>
        <taxon>Burkholderiales</taxon>
        <taxon>Burkholderiaceae</taxon>
        <taxon>Caballeronia</taxon>
    </lineage>
</organism>
<dbReference type="EMBL" id="FCOM02000090">
    <property type="protein sequence ID" value="SAL87390.1"/>
    <property type="molecule type" value="Genomic_DNA"/>
</dbReference>
<reference evidence="1" key="1">
    <citation type="submission" date="2016-01" db="EMBL/GenBank/DDBJ databases">
        <authorList>
            <person name="Peeters C."/>
        </authorList>
    </citation>
    <scope>NUCLEOTIDE SEQUENCE [LARGE SCALE GENOMIC DNA]</scope>
    <source>
        <strain evidence="1">LMG 29317</strain>
    </source>
</reference>
<gene>
    <name evidence="1" type="ORF">AWB74_08096</name>
</gene>
<dbReference type="Proteomes" id="UP000055019">
    <property type="component" value="Unassembled WGS sequence"/>
</dbReference>
<name>A0A158L3G0_9BURK</name>
<comment type="caution">
    <text evidence="1">The sequence shown here is derived from an EMBL/GenBank/DDBJ whole genome shotgun (WGS) entry which is preliminary data.</text>
</comment>
<protein>
    <submittedName>
        <fullName evidence="1">Uncharacterized protein</fullName>
    </submittedName>
</protein>
<accession>A0A158L3G0</accession>